<dbReference type="Proteomes" id="UP000295711">
    <property type="component" value="Unassembled WGS sequence"/>
</dbReference>
<organism evidence="2 3">
    <name type="scientific">Frisingicoccus caecimuris</name>
    <dbReference type="NCBI Taxonomy" id="1796636"/>
    <lineage>
        <taxon>Bacteria</taxon>
        <taxon>Bacillati</taxon>
        <taxon>Bacillota</taxon>
        <taxon>Clostridia</taxon>
        <taxon>Lachnospirales</taxon>
        <taxon>Lachnospiraceae</taxon>
        <taxon>Frisingicoccus</taxon>
    </lineage>
</organism>
<name>A0A4R2LLL6_9FIRM</name>
<dbReference type="EMBL" id="SLXA01000001">
    <property type="protein sequence ID" value="TCO86544.1"/>
    <property type="molecule type" value="Genomic_DNA"/>
</dbReference>
<reference evidence="2 3" key="1">
    <citation type="submission" date="2019-03" db="EMBL/GenBank/DDBJ databases">
        <title>Genomic Encyclopedia of Type Strains, Phase IV (KMG-IV): sequencing the most valuable type-strain genomes for metagenomic binning, comparative biology and taxonomic classification.</title>
        <authorList>
            <person name="Goeker M."/>
        </authorList>
    </citation>
    <scope>NUCLEOTIDE SEQUENCE [LARGE SCALE GENOMIC DNA]</scope>
    <source>
        <strain evidence="2 3">DSM 28559</strain>
    </source>
</reference>
<evidence type="ECO:0000256" key="1">
    <source>
        <dbReference type="SAM" id="MobiDB-lite"/>
    </source>
</evidence>
<sequence>MPDYKVKITPELDSGKFQKELKNLTRDRTIKIKLDTSGLEKAARLAEKLNTKQASASGPKAPNLSDYSQAVKDINALVDAQNRLQSAIIRTGNISPPVISGPSEAELNRMREASKAYEELYSSIQKYNQISSAAPTGSGTGRAATQQAPSVSADNSSPINHFKSVLDGGLSALNTILKVSSTYENVSVLSEKVKQNLDQPKFLAATLP</sequence>
<evidence type="ECO:0000313" key="3">
    <source>
        <dbReference type="Proteomes" id="UP000295711"/>
    </source>
</evidence>
<accession>A0A4R2LLL6</accession>
<dbReference type="AlphaFoldDB" id="A0A4R2LLL6"/>
<evidence type="ECO:0000313" key="2">
    <source>
        <dbReference type="EMBL" id="TCO86544.1"/>
    </source>
</evidence>
<protein>
    <submittedName>
        <fullName evidence="2">Uncharacterized protein</fullName>
    </submittedName>
</protein>
<feature type="region of interest" description="Disordered" evidence="1">
    <location>
        <begin position="132"/>
        <end position="157"/>
    </location>
</feature>
<keyword evidence="3" id="KW-1185">Reference proteome</keyword>
<comment type="caution">
    <text evidence="2">The sequence shown here is derived from an EMBL/GenBank/DDBJ whole genome shotgun (WGS) entry which is preliminary data.</text>
</comment>
<proteinExistence type="predicted"/>
<gene>
    <name evidence="2" type="ORF">EV212_101335</name>
</gene>
<dbReference type="RefSeq" id="WP_132087883.1">
    <property type="nucleotide sequence ID" value="NZ_JANKAQ010000002.1"/>
</dbReference>